<accession>A0ABU4HP88</accession>
<dbReference type="PANTHER" id="PTHR34535:SF3">
    <property type="entry name" value="HYDROGENASE MATURATION FACTOR HYPA"/>
    <property type="match status" value="1"/>
</dbReference>
<dbReference type="RefSeq" id="WP_318596128.1">
    <property type="nucleotide sequence ID" value="NZ_JAWSTH010000009.1"/>
</dbReference>
<name>A0ABU4HP88_9ACTN</name>
<dbReference type="InterPro" id="IPR000688">
    <property type="entry name" value="HypA/HybF"/>
</dbReference>
<comment type="function">
    <text evidence="4">Involved in the maturation of [NiFe] hydrogenases. Required for nickel insertion into the metal center of the hydrogenase.</text>
</comment>
<feature type="binding site" evidence="4">
    <location>
        <position position="73"/>
    </location>
    <ligand>
        <name>Zn(2+)</name>
        <dbReference type="ChEBI" id="CHEBI:29105"/>
    </ligand>
</feature>
<feature type="binding site" evidence="4">
    <location>
        <position position="86"/>
    </location>
    <ligand>
        <name>Zn(2+)</name>
        <dbReference type="ChEBI" id="CHEBI:29105"/>
    </ligand>
</feature>
<keyword evidence="6" id="KW-1185">Reference proteome</keyword>
<evidence type="ECO:0000313" key="6">
    <source>
        <dbReference type="Proteomes" id="UP001284601"/>
    </source>
</evidence>
<comment type="similarity">
    <text evidence="4">Belongs to the HypA/HybF family.</text>
</comment>
<comment type="caution">
    <text evidence="5">The sequence shown here is derived from an EMBL/GenBank/DDBJ whole genome shotgun (WGS) entry which is preliminary data.</text>
</comment>
<reference evidence="6" key="1">
    <citation type="submission" date="2023-07" db="EMBL/GenBank/DDBJ databases">
        <title>Conexibacter stalactiti sp. nov., isolated from stalactites in a lava cave and emended description of the genus Conexibacter.</title>
        <authorList>
            <person name="Lee S.D."/>
        </authorList>
    </citation>
    <scope>NUCLEOTIDE SEQUENCE [LARGE SCALE GENOMIC DNA]</scope>
    <source>
        <strain evidence="6">KCTC 39840</strain>
    </source>
</reference>
<sequence length="116" mass="12465">MHELSIGSAVLDTVVRHAAGRRVEVVYLRVGALRQVVPESLAFWFGLLARETVCEGARLEQELVPARLRCDGCATAWAAEVPAFRCPACGGAAVAVEQGEELEVESIDVQEARCTA</sequence>
<feature type="binding site" evidence="4">
    <location>
        <position position="89"/>
    </location>
    <ligand>
        <name>Zn(2+)</name>
        <dbReference type="ChEBI" id="CHEBI:29105"/>
    </ligand>
</feature>
<evidence type="ECO:0000256" key="3">
    <source>
        <dbReference type="ARBA" id="ARBA00022833"/>
    </source>
</evidence>
<keyword evidence="1 4" id="KW-0533">Nickel</keyword>
<protein>
    <recommendedName>
        <fullName evidence="4">Hydrogenase maturation factor HypA</fullName>
    </recommendedName>
</protein>
<dbReference type="HAMAP" id="MF_00213">
    <property type="entry name" value="HypA_HybF"/>
    <property type="match status" value="1"/>
</dbReference>
<feature type="binding site" evidence="4">
    <location>
        <position position="2"/>
    </location>
    <ligand>
        <name>Ni(2+)</name>
        <dbReference type="ChEBI" id="CHEBI:49786"/>
    </ligand>
</feature>
<feature type="binding site" evidence="4">
    <location>
        <position position="70"/>
    </location>
    <ligand>
        <name>Zn(2+)</name>
        <dbReference type="ChEBI" id="CHEBI:29105"/>
    </ligand>
</feature>
<evidence type="ECO:0000256" key="2">
    <source>
        <dbReference type="ARBA" id="ARBA00022723"/>
    </source>
</evidence>
<evidence type="ECO:0000313" key="5">
    <source>
        <dbReference type="EMBL" id="MDW5593869.1"/>
    </source>
</evidence>
<dbReference type="PANTHER" id="PTHR34535">
    <property type="entry name" value="HYDROGENASE MATURATION FACTOR HYPA"/>
    <property type="match status" value="1"/>
</dbReference>
<dbReference type="PIRSF" id="PIRSF004761">
    <property type="entry name" value="Hydrgn_mat_HypA"/>
    <property type="match status" value="1"/>
</dbReference>
<dbReference type="EMBL" id="JAWSTH010000009">
    <property type="protein sequence ID" value="MDW5593869.1"/>
    <property type="molecule type" value="Genomic_DNA"/>
</dbReference>
<evidence type="ECO:0000256" key="1">
    <source>
        <dbReference type="ARBA" id="ARBA00022596"/>
    </source>
</evidence>
<gene>
    <name evidence="4" type="primary">hypA</name>
    <name evidence="5" type="ORF">R7226_05960</name>
</gene>
<dbReference type="Gene3D" id="3.30.2320.80">
    <property type="match status" value="1"/>
</dbReference>
<dbReference type="Pfam" id="PF01155">
    <property type="entry name" value="HypA"/>
    <property type="match status" value="1"/>
</dbReference>
<evidence type="ECO:0000256" key="4">
    <source>
        <dbReference type="HAMAP-Rule" id="MF_00213"/>
    </source>
</evidence>
<keyword evidence="3 4" id="KW-0862">Zinc</keyword>
<organism evidence="5 6">
    <name type="scientific">Conexibacter stalactiti</name>
    <dbReference type="NCBI Taxonomy" id="1940611"/>
    <lineage>
        <taxon>Bacteria</taxon>
        <taxon>Bacillati</taxon>
        <taxon>Actinomycetota</taxon>
        <taxon>Thermoleophilia</taxon>
        <taxon>Solirubrobacterales</taxon>
        <taxon>Conexibacteraceae</taxon>
        <taxon>Conexibacter</taxon>
    </lineage>
</organism>
<proteinExistence type="inferred from homology"/>
<dbReference type="Proteomes" id="UP001284601">
    <property type="component" value="Unassembled WGS sequence"/>
</dbReference>
<keyword evidence="2 4" id="KW-0479">Metal-binding</keyword>